<dbReference type="Pfam" id="PF00646">
    <property type="entry name" value="F-box"/>
    <property type="match status" value="1"/>
</dbReference>
<accession>A0A0E0MDQ3</accession>
<dbReference type="SUPFAM" id="SSF81383">
    <property type="entry name" value="F-box domain"/>
    <property type="match status" value="1"/>
</dbReference>
<dbReference type="Gramene" id="OPUNC11G06300.1">
    <property type="protein sequence ID" value="OPUNC11G06300.1"/>
    <property type="gene ID" value="OPUNC11G06300"/>
</dbReference>
<reference evidence="2" key="2">
    <citation type="submission" date="2018-05" db="EMBL/GenBank/DDBJ databases">
        <title>OpunRS2 (Oryza punctata Reference Sequence Version 2).</title>
        <authorList>
            <person name="Zhang J."/>
            <person name="Kudrna D."/>
            <person name="Lee S."/>
            <person name="Talag J."/>
            <person name="Welchert J."/>
            <person name="Wing R.A."/>
        </authorList>
    </citation>
    <scope>NUCLEOTIDE SEQUENCE [LARGE SCALE GENOMIC DNA]</scope>
</reference>
<dbReference type="CDD" id="cd22160">
    <property type="entry name" value="F-box_AtFBL13-like"/>
    <property type="match status" value="1"/>
</dbReference>
<proteinExistence type="predicted"/>
<dbReference type="InterPro" id="IPR036047">
    <property type="entry name" value="F-box-like_dom_sf"/>
</dbReference>
<dbReference type="AlphaFoldDB" id="A0A0E0MDQ3"/>
<dbReference type="InterPro" id="IPR053197">
    <property type="entry name" value="F-box_SCFL_complex_component"/>
</dbReference>
<dbReference type="SMART" id="SM00256">
    <property type="entry name" value="FBOX"/>
    <property type="match status" value="1"/>
</dbReference>
<evidence type="ECO:0000259" key="1">
    <source>
        <dbReference type="PROSITE" id="PS50181"/>
    </source>
</evidence>
<dbReference type="PROSITE" id="PS50181">
    <property type="entry name" value="FBOX"/>
    <property type="match status" value="1"/>
</dbReference>
<dbReference type="STRING" id="4537.A0A0E0MDQ3"/>
<protein>
    <recommendedName>
        <fullName evidence="1">F-box domain-containing protein</fullName>
    </recommendedName>
</protein>
<keyword evidence="3" id="KW-1185">Reference proteome</keyword>
<evidence type="ECO:0000313" key="2">
    <source>
        <dbReference type="EnsemblPlants" id="OPUNC11G06300.1"/>
    </source>
</evidence>
<sequence length="418" mass="47531">MRDSRGEKKHSTNALVASPRPAGWVSSLPWAPHGYLIVPAPGQWSACAHSVPLRPPPAREEGGIDVLPDALLQYILSSLSADEAVKSSVLSRRWRHLWKSTPTLRIVKTEDRWDWESFEDFNRFVNILILYRGSSPLSKFELEFSSVGGYEFDLNSTIFRHVMMWIMYALICQVQVLKIHNFMFTQIEMDGSMPLVSQNLMKIELSGIVFGDCFLNFSSCPVLEHICFSENCSFHNVKKILSQSVKYLSFYLAEFCDHQRTHIYAPNLITLHLDILWGRVPFLESMPSLVAGFVRAQQDCDDHCSNCEKCKGCRGMIDETGNDSPKTVMLLGGLLEANNLELIAEPEMHIFRSDLRWCPLFSKLKSLLLNESCVANNFWALACILKQSPVVENFTLQISKDTKSMIETEENYNGKEMA</sequence>
<dbReference type="eggNOG" id="ENOG502RYTW">
    <property type="taxonomic scope" value="Eukaryota"/>
</dbReference>
<evidence type="ECO:0000313" key="3">
    <source>
        <dbReference type="Proteomes" id="UP000026962"/>
    </source>
</evidence>
<dbReference type="PANTHER" id="PTHR34223:SF88">
    <property type="entry name" value="OS11G0200950 PROTEIN"/>
    <property type="match status" value="1"/>
</dbReference>
<dbReference type="HOGENOM" id="CLU_003068_1_0_1"/>
<dbReference type="InterPro" id="IPR053781">
    <property type="entry name" value="F-box_AtFBL13-like"/>
</dbReference>
<dbReference type="EnsemblPlants" id="OPUNC11G06300.1">
    <property type="protein sequence ID" value="OPUNC11G06300.1"/>
    <property type="gene ID" value="OPUNC11G06300"/>
</dbReference>
<name>A0A0E0MDQ3_ORYPU</name>
<dbReference type="Proteomes" id="UP000026962">
    <property type="component" value="Chromosome 11"/>
</dbReference>
<reference evidence="2" key="1">
    <citation type="submission" date="2015-04" db="UniProtKB">
        <authorList>
            <consortium name="EnsemblPlants"/>
        </authorList>
    </citation>
    <scope>IDENTIFICATION</scope>
</reference>
<organism evidence="2">
    <name type="scientific">Oryza punctata</name>
    <name type="common">Red rice</name>
    <dbReference type="NCBI Taxonomy" id="4537"/>
    <lineage>
        <taxon>Eukaryota</taxon>
        <taxon>Viridiplantae</taxon>
        <taxon>Streptophyta</taxon>
        <taxon>Embryophyta</taxon>
        <taxon>Tracheophyta</taxon>
        <taxon>Spermatophyta</taxon>
        <taxon>Magnoliopsida</taxon>
        <taxon>Liliopsida</taxon>
        <taxon>Poales</taxon>
        <taxon>Poaceae</taxon>
        <taxon>BOP clade</taxon>
        <taxon>Oryzoideae</taxon>
        <taxon>Oryzeae</taxon>
        <taxon>Oryzinae</taxon>
        <taxon>Oryza</taxon>
    </lineage>
</organism>
<dbReference type="PANTHER" id="PTHR34223">
    <property type="entry name" value="OS11G0201299 PROTEIN"/>
    <property type="match status" value="1"/>
</dbReference>
<dbReference type="OMA" id="IKDCYFK"/>
<dbReference type="InterPro" id="IPR001810">
    <property type="entry name" value="F-box_dom"/>
</dbReference>
<feature type="domain" description="F-box" evidence="1">
    <location>
        <begin position="61"/>
        <end position="107"/>
    </location>
</feature>